<dbReference type="EMBL" id="JAGSOV010000083">
    <property type="protein sequence ID" value="MCO1660446.1"/>
    <property type="molecule type" value="Genomic_DNA"/>
</dbReference>
<evidence type="ECO:0000256" key="1">
    <source>
        <dbReference type="ARBA" id="ARBA00010062"/>
    </source>
</evidence>
<feature type="domain" description="Leucine-binding protein" evidence="5">
    <location>
        <begin position="53"/>
        <end position="406"/>
    </location>
</feature>
<sequence length="450" mass="47025">MISRTARLAAAAVAASLALAACGAGGRPAEDGGGTGATGEAATASDVGITETTVKVGAHFPLTGVAAPGYADIPTGTKAYFDYVNANGGVNGRQIEYVYKDDAYNPTQTSQVTNELVLQDQIFAMLGGLGTPTHSAVIDFLNSEGVPDLFVSSGSLLWDQPQENPQTFGWQPDYEVEGKILAQYLAQNFPQAKVGLFVQDDDFGRDGEKGARQYLDSQIVTVQRYTPGNTDIAPQIAALQAAGADLVVGFAVPSYTALSQLNALRLNYKPQWAYSNVGADLTLVGSLLARFSEGAITDAGLLEGVISTSYLPNVTQTDDKWVQLFGKVWDEHGGEGDLNNFRIYGMSQAYTFVSALQAAGPNPTREGIVKAVESGGKTFQGPWLAPFRFSADKHGGIAGVAVNKITGGTVQLLTDVLVTDNGTAPITPVGTPPSEPTANGIPDVKPVATG</sequence>
<dbReference type="Proteomes" id="UP001165283">
    <property type="component" value="Unassembled WGS sequence"/>
</dbReference>
<dbReference type="SUPFAM" id="SSF53822">
    <property type="entry name" value="Periplasmic binding protein-like I"/>
    <property type="match status" value="1"/>
</dbReference>
<proteinExistence type="inferred from homology"/>
<evidence type="ECO:0000256" key="3">
    <source>
        <dbReference type="SAM" id="MobiDB-lite"/>
    </source>
</evidence>
<feature type="chain" id="PRO_5046311269" evidence="4">
    <location>
        <begin position="21"/>
        <end position="450"/>
    </location>
</feature>
<organism evidence="6 7">
    <name type="scientific">Pseudonocardia humida</name>
    <dbReference type="NCBI Taxonomy" id="2800819"/>
    <lineage>
        <taxon>Bacteria</taxon>
        <taxon>Bacillati</taxon>
        <taxon>Actinomycetota</taxon>
        <taxon>Actinomycetes</taxon>
        <taxon>Pseudonocardiales</taxon>
        <taxon>Pseudonocardiaceae</taxon>
        <taxon>Pseudonocardia</taxon>
    </lineage>
</organism>
<dbReference type="PROSITE" id="PS51257">
    <property type="entry name" value="PROKAR_LIPOPROTEIN"/>
    <property type="match status" value="1"/>
</dbReference>
<name>A0ABT1ABV6_9PSEU</name>
<feature type="signal peptide" evidence="4">
    <location>
        <begin position="1"/>
        <end position="20"/>
    </location>
</feature>
<evidence type="ECO:0000313" key="6">
    <source>
        <dbReference type="EMBL" id="MCO1660446.1"/>
    </source>
</evidence>
<reference evidence="6" key="1">
    <citation type="submission" date="2021-04" db="EMBL/GenBank/DDBJ databases">
        <title>Pseudonocardia sp. nov., isolated from sandy soil of mangrove forest.</title>
        <authorList>
            <person name="Zan Z."/>
            <person name="Huang R."/>
            <person name="Liu W."/>
        </authorList>
    </citation>
    <scope>NUCLEOTIDE SEQUENCE</scope>
    <source>
        <strain evidence="6">S2-4</strain>
    </source>
</reference>
<keyword evidence="2 4" id="KW-0732">Signal</keyword>
<accession>A0ABT1ABV6</accession>
<evidence type="ECO:0000259" key="5">
    <source>
        <dbReference type="Pfam" id="PF13458"/>
    </source>
</evidence>
<dbReference type="PANTHER" id="PTHR47235:SF1">
    <property type="entry name" value="BLR6548 PROTEIN"/>
    <property type="match status" value="1"/>
</dbReference>
<dbReference type="InterPro" id="IPR028081">
    <property type="entry name" value="Leu-bd"/>
</dbReference>
<dbReference type="InterPro" id="IPR028082">
    <property type="entry name" value="Peripla_BP_I"/>
</dbReference>
<comment type="similarity">
    <text evidence="1">Belongs to the leucine-binding protein family.</text>
</comment>
<gene>
    <name evidence="6" type="ORF">KDL28_35845</name>
</gene>
<evidence type="ECO:0000313" key="7">
    <source>
        <dbReference type="Proteomes" id="UP001165283"/>
    </source>
</evidence>
<dbReference type="Pfam" id="PF13458">
    <property type="entry name" value="Peripla_BP_6"/>
    <property type="match status" value="1"/>
</dbReference>
<protein>
    <submittedName>
        <fullName evidence="6">ABC transporter substrate-binding protein</fullName>
    </submittedName>
</protein>
<keyword evidence="7" id="KW-1185">Reference proteome</keyword>
<dbReference type="RefSeq" id="WP_252445952.1">
    <property type="nucleotide sequence ID" value="NZ_JAGSOV010000083.1"/>
</dbReference>
<dbReference type="CDD" id="cd06343">
    <property type="entry name" value="PBP1_ABC_ligand_binding-like"/>
    <property type="match status" value="1"/>
</dbReference>
<evidence type="ECO:0000256" key="2">
    <source>
        <dbReference type="ARBA" id="ARBA00022729"/>
    </source>
</evidence>
<dbReference type="PANTHER" id="PTHR47235">
    <property type="entry name" value="BLR6548 PROTEIN"/>
    <property type="match status" value="1"/>
</dbReference>
<dbReference type="Gene3D" id="3.40.50.2300">
    <property type="match status" value="2"/>
</dbReference>
<comment type="caution">
    <text evidence="6">The sequence shown here is derived from an EMBL/GenBank/DDBJ whole genome shotgun (WGS) entry which is preliminary data.</text>
</comment>
<feature type="region of interest" description="Disordered" evidence="3">
    <location>
        <begin position="425"/>
        <end position="450"/>
    </location>
</feature>
<evidence type="ECO:0000256" key="4">
    <source>
        <dbReference type="SAM" id="SignalP"/>
    </source>
</evidence>